<organism evidence="7 8">
    <name type="scientific">Pacificimonas pallii</name>
    <dbReference type="NCBI Taxonomy" id="2827236"/>
    <lineage>
        <taxon>Bacteria</taxon>
        <taxon>Pseudomonadati</taxon>
        <taxon>Pseudomonadota</taxon>
        <taxon>Alphaproteobacteria</taxon>
        <taxon>Sphingomonadales</taxon>
        <taxon>Sphingosinicellaceae</taxon>
        <taxon>Pacificimonas</taxon>
    </lineage>
</organism>
<feature type="domain" description="RNA polymerase sigma factor 70 region 4 type 2" evidence="6">
    <location>
        <begin position="117"/>
        <end position="167"/>
    </location>
</feature>
<dbReference type="InterPro" id="IPR007627">
    <property type="entry name" value="RNA_pol_sigma70_r2"/>
</dbReference>
<reference evidence="7 8" key="1">
    <citation type="submission" date="2021-04" db="EMBL/GenBank/DDBJ databases">
        <authorList>
            <person name="Pira H."/>
            <person name="Risdian C."/>
            <person name="Wink J."/>
        </authorList>
    </citation>
    <scope>NUCLEOTIDE SEQUENCE [LARGE SCALE GENOMIC DNA]</scope>
    <source>
        <strain evidence="7 8">WHA3</strain>
    </source>
</reference>
<dbReference type="PANTHER" id="PTHR43133:SF58">
    <property type="entry name" value="ECF RNA POLYMERASE SIGMA FACTOR SIGD"/>
    <property type="match status" value="1"/>
</dbReference>
<dbReference type="InterPro" id="IPR014284">
    <property type="entry name" value="RNA_pol_sigma-70_dom"/>
</dbReference>
<dbReference type="Pfam" id="PF04542">
    <property type="entry name" value="Sigma70_r2"/>
    <property type="match status" value="1"/>
</dbReference>
<dbReference type="PANTHER" id="PTHR43133">
    <property type="entry name" value="RNA POLYMERASE ECF-TYPE SIGMA FACTO"/>
    <property type="match status" value="1"/>
</dbReference>
<evidence type="ECO:0000256" key="4">
    <source>
        <dbReference type="ARBA" id="ARBA00023163"/>
    </source>
</evidence>
<dbReference type="Pfam" id="PF08281">
    <property type="entry name" value="Sigma70_r4_2"/>
    <property type="match status" value="1"/>
</dbReference>
<feature type="domain" description="RNA polymerase sigma-70 region 2" evidence="5">
    <location>
        <begin position="23"/>
        <end position="92"/>
    </location>
</feature>
<dbReference type="RefSeq" id="WP_218445309.1">
    <property type="nucleotide sequence ID" value="NZ_JAGSPA010000002.1"/>
</dbReference>
<keyword evidence="4" id="KW-0804">Transcription</keyword>
<sequence>MPRSLSDWESAFVAGQDGDRHAYRAFLEAAEAHLKRFFARKAPPADAADLVQDVLIALHTKRASYDPAYPLMPWVNTIAKYKWIDWLRKTHRVTHVELDDTYGDPGTPQQPAAGHAVGMLLNNLPRRQAEAIRLVKLQGMTIAEASAVSGQSESLVKVNIHRGLKKLSAFVYDEGEAI</sequence>
<evidence type="ECO:0000256" key="3">
    <source>
        <dbReference type="ARBA" id="ARBA00023125"/>
    </source>
</evidence>
<protein>
    <submittedName>
        <fullName evidence="7">Sigma-70 family RNA polymerase sigma factor</fullName>
    </submittedName>
</protein>
<evidence type="ECO:0000256" key="2">
    <source>
        <dbReference type="ARBA" id="ARBA00023082"/>
    </source>
</evidence>
<dbReference type="InterPro" id="IPR013249">
    <property type="entry name" value="RNA_pol_sigma70_r4_t2"/>
</dbReference>
<dbReference type="NCBIfam" id="TIGR02937">
    <property type="entry name" value="sigma70-ECF"/>
    <property type="match status" value="1"/>
</dbReference>
<evidence type="ECO:0000313" key="7">
    <source>
        <dbReference type="EMBL" id="MBV7256636.1"/>
    </source>
</evidence>
<keyword evidence="2" id="KW-0731">Sigma factor</keyword>
<name>A0ABS6SFD4_9SPHN</name>
<proteinExistence type="predicted"/>
<evidence type="ECO:0000256" key="1">
    <source>
        <dbReference type="ARBA" id="ARBA00023015"/>
    </source>
</evidence>
<comment type="caution">
    <text evidence="7">The sequence shown here is derived from an EMBL/GenBank/DDBJ whole genome shotgun (WGS) entry which is preliminary data.</text>
</comment>
<keyword evidence="1" id="KW-0805">Transcription regulation</keyword>
<gene>
    <name evidence="7" type="ORF">KCG44_07540</name>
</gene>
<keyword evidence="3" id="KW-0238">DNA-binding</keyword>
<evidence type="ECO:0000313" key="8">
    <source>
        <dbReference type="Proteomes" id="UP000722336"/>
    </source>
</evidence>
<dbReference type="Proteomes" id="UP000722336">
    <property type="component" value="Unassembled WGS sequence"/>
</dbReference>
<dbReference type="InterPro" id="IPR039425">
    <property type="entry name" value="RNA_pol_sigma-70-like"/>
</dbReference>
<evidence type="ECO:0000259" key="5">
    <source>
        <dbReference type="Pfam" id="PF04542"/>
    </source>
</evidence>
<dbReference type="EMBL" id="JAGSPA010000002">
    <property type="protein sequence ID" value="MBV7256636.1"/>
    <property type="molecule type" value="Genomic_DNA"/>
</dbReference>
<evidence type="ECO:0000259" key="6">
    <source>
        <dbReference type="Pfam" id="PF08281"/>
    </source>
</evidence>
<keyword evidence="8" id="KW-1185">Reference proteome</keyword>
<dbReference type="CDD" id="cd06171">
    <property type="entry name" value="Sigma70_r4"/>
    <property type="match status" value="1"/>
</dbReference>
<accession>A0ABS6SFD4</accession>